<dbReference type="PANTHER" id="PTHR44942:SF4">
    <property type="entry name" value="METHYLTRANSFERASE TYPE 11 DOMAIN-CONTAINING PROTEIN"/>
    <property type="match status" value="1"/>
</dbReference>
<dbReference type="STRING" id="27349.A0A0L6UVM7"/>
<dbReference type="OrthoDB" id="10027013at2759"/>
<gene>
    <name evidence="5" type="ORF">VP01_3502g4</name>
</gene>
<accession>A0A0L6UVM7</accession>
<dbReference type="AlphaFoldDB" id="A0A0L6UVM7"/>
<dbReference type="VEuPathDB" id="FungiDB:VP01_3502g4"/>
<dbReference type="Gene3D" id="3.40.50.150">
    <property type="entry name" value="Vaccinia Virus protein VP39"/>
    <property type="match status" value="1"/>
</dbReference>
<dbReference type="CDD" id="cd02440">
    <property type="entry name" value="AdoMet_MTases"/>
    <property type="match status" value="1"/>
</dbReference>
<dbReference type="GO" id="GO:0008757">
    <property type="term" value="F:S-adenosylmethionine-dependent methyltransferase activity"/>
    <property type="evidence" value="ECO:0007669"/>
    <property type="project" value="InterPro"/>
</dbReference>
<dbReference type="InterPro" id="IPR013216">
    <property type="entry name" value="Methyltransf_11"/>
</dbReference>
<evidence type="ECO:0000256" key="3">
    <source>
        <dbReference type="ARBA" id="ARBA00022679"/>
    </source>
</evidence>
<dbReference type="Proteomes" id="UP000037035">
    <property type="component" value="Unassembled WGS sequence"/>
</dbReference>
<evidence type="ECO:0000259" key="4">
    <source>
        <dbReference type="Pfam" id="PF08241"/>
    </source>
</evidence>
<dbReference type="GO" id="GO:0032259">
    <property type="term" value="P:methylation"/>
    <property type="evidence" value="ECO:0007669"/>
    <property type="project" value="UniProtKB-KW"/>
</dbReference>
<comment type="caution">
    <text evidence="5">The sequence shown here is derived from an EMBL/GenBank/DDBJ whole genome shotgun (WGS) entry which is preliminary data.</text>
</comment>
<keyword evidence="2" id="KW-0489">Methyltransferase</keyword>
<reference evidence="5 6" key="1">
    <citation type="submission" date="2015-08" db="EMBL/GenBank/DDBJ databases">
        <title>Next Generation Sequencing and Analysis of the Genome of Puccinia sorghi L Schw, the Causal Agent of Maize Common Rust.</title>
        <authorList>
            <person name="Rochi L."/>
            <person name="Burguener G."/>
            <person name="Darino M."/>
            <person name="Turjanski A."/>
            <person name="Kreff E."/>
            <person name="Dieguez M.J."/>
            <person name="Sacco F."/>
        </authorList>
    </citation>
    <scope>NUCLEOTIDE SEQUENCE [LARGE SCALE GENOMIC DNA]</scope>
    <source>
        <strain evidence="5 6">RO10H11247</strain>
    </source>
</reference>
<comment type="similarity">
    <text evidence="1">Belongs to the methyltransferase superfamily.</text>
</comment>
<evidence type="ECO:0000256" key="1">
    <source>
        <dbReference type="ARBA" id="ARBA00008361"/>
    </source>
</evidence>
<dbReference type="PANTHER" id="PTHR44942">
    <property type="entry name" value="METHYLTRANSF_11 DOMAIN-CONTAINING PROTEIN"/>
    <property type="match status" value="1"/>
</dbReference>
<proteinExistence type="inferred from homology"/>
<keyword evidence="3" id="KW-0808">Transferase</keyword>
<keyword evidence="6" id="KW-1185">Reference proteome</keyword>
<evidence type="ECO:0000313" key="5">
    <source>
        <dbReference type="EMBL" id="KNZ52606.1"/>
    </source>
</evidence>
<evidence type="ECO:0000313" key="6">
    <source>
        <dbReference type="Proteomes" id="UP000037035"/>
    </source>
</evidence>
<protein>
    <recommendedName>
        <fullName evidence="4">Methyltransferase type 11 domain-containing protein</fullName>
    </recommendedName>
</protein>
<sequence>MSTTFSDSNYSAQSYLQHRPRYPQGLYQTILEFHKTPTEHSGQPCPASHTKLALDIGCGPGIATAELVPRFEKVIAIDDSESMIKIASSQHPQAEFHVASAANMPMVESGTVDLITAATAVPRSNVVTAHWFPPHWWEEAYRVVKPGGTVALWTYSERMIIGKSLTKKEISSDDLEPTHSKTHELNELQATLIEAISHNFTPRLQFVSSMYDTLPLPHSGLKFGPIKRIFWNRGSVDDLDMLMGQTMNVGSLRQRLHTFSPVHCWRTGKAPIFRVQKNSKTIQNPLKKDTQEDPVEQMLTRLKAITGWNDATEFTTGSPLALLMTKRLA</sequence>
<dbReference type="EMBL" id="LAVV01008505">
    <property type="protein sequence ID" value="KNZ52606.1"/>
    <property type="molecule type" value="Genomic_DNA"/>
</dbReference>
<dbReference type="InterPro" id="IPR051052">
    <property type="entry name" value="Diverse_substrate_MTase"/>
</dbReference>
<dbReference type="Pfam" id="PF08241">
    <property type="entry name" value="Methyltransf_11"/>
    <property type="match status" value="1"/>
</dbReference>
<organism evidence="5 6">
    <name type="scientific">Puccinia sorghi</name>
    <dbReference type="NCBI Taxonomy" id="27349"/>
    <lineage>
        <taxon>Eukaryota</taxon>
        <taxon>Fungi</taxon>
        <taxon>Dikarya</taxon>
        <taxon>Basidiomycota</taxon>
        <taxon>Pucciniomycotina</taxon>
        <taxon>Pucciniomycetes</taxon>
        <taxon>Pucciniales</taxon>
        <taxon>Pucciniaceae</taxon>
        <taxon>Puccinia</taxon>
    </lineage>
</organism>
<evidence type="ECO:0000256" key="2">
    <source>
        <dbReference type="ARBA" id="ARBA00022603"/>
    </source>
</evidence>
<name>A0A0L6UVM7_9BASI</name>
<dbReference type="InterPro" id="IPR029063">
    <property type="entry name" value="SAM-dependent_MTases_sf"/>
</dbReference>
<feature type="domain" description="Methyltransferase type 11" evidence="4">
    <location>
        <begin position="54"/>
        <end position="151"/>
    </location>
</feature>
<dbReference type="SUPFAM" id="SSF53335">
    <property type="entry name" value="S-adenosyl-L-methionine-dependent methyltransferases"/>
    <property type="match status" value="1"/>
</dbReference>